<protein>
    <submittedName>
        <fullName evidence="4">THO complex subunit 1</fullName>
    </submittedName>
</protein>
<proteinExistence type="predicted"/>
<evidence type="ECO:0000313" key="4">
    <source>
        <dbReference type="RefSeq" id="XP_026732921.1"/>
    </source>
</evidence>
<dbReference type="SMART" id="SM00005">
    <property type="entry name" value="DEATH"/>
    <property type="match status" value="1"/>
</dbReference>
<dbReference type="CDD" id="cd01670">
    <property type="entry name" value="Death"/>
    <property type="match status" value="1"/>
</dbReference>
<dbReference type="PANTHER" id="PTHR13265">
    <property type="entry name" value="THO COMPLEX SUBUNIT 1"/>
    <property type="match status" value="1"/>
</dbReference>
<organism evidence="3 4">
    <name type="scientific">Trichoplusia ni</name>
    <name type="common">Cabbage looper</name>
    <dbReference type="NCBI Taxonomy" id="7111"/>
    <lineage>
        <taxon>Eukaryota</taxon>
        <taxon>Metazoa</taxon>
        <taxon>Ecdysozoa</taxon>
        <taxon>Arthropoda</taxon>
        <taxon>Hexapoda</taxon>
        <taxon>Insecta</taxon>
        <taxon>Pterygota</taxon>
        <taxon>Neoptera</taxon>
        <taxon>Endopterygota</taxon>
        <taxon>Lepidoptera</taxon>
        <taxon>Glossata</taxon>
        <taxon>Ditrysia</taxon>
        <taxon>Noctuoidea</taxon>
        <taxon>Noctuidae</taxon>
        <taxon>Plusiinae</taxon>
        <taxon>Trichoplusia</taxon>
    </lineage>
</organism>
<dbReference type="Gene3D" id="1.10.533.10">
    <property type="entry name" value="Death Domain, Fas"/>
    <property type="match status" value="1"/>
</dbReference>
<dbReference type="OrthoDB" id="10257415at2759"/>
<keyword evidence="3" id="KW-1185">Reference proteome</keyword>
<accession>A0A7E5VXS5</accession>
<dbReference type="KEGG" id="tnl:113497534"/>
<dbReference type="InterPro" id="IPR021861">
    <property type="entry name" value="THO_THOC1"/>
</dbReference>
<reference evidence="4" key="1">
    <citation type="submission" date="2025-08" db="UniProtKB">
        <authorList>
            <consortium name="RefSeq"/>
        </authorList>
    </citation>
    <scope>IDENTIFICATION</scope>
</reference>
<dbReference type="RefSeq" id="XP_026732921.1">
    <property type="nucleotide sequence ID" value="XM_026877120.1"/>
</dbReference>
<feature type="compositionally biased region" description="Basic and acidic residues" evidence="1">
    <location>
        <begin position="547"/>
        <end position="557"/>
    </location>
</feature>
<feature type="region of interest" description="Disordered" evidence="1">
    <location>
        <begin position="537"/>
        <end position="599"/>
    </location>
</feature>
<name>A0A7E5VXS5_TRINI</name>
<dbReference type="InterPro" id="IPR000488">
    <property type="entry name" value="Death_dom"/>
</dbReference>
<dbReference type="InterPro" id="IPR011029">
    <property type="entry name" value="DEATH-like_dom_sf"/>
</dbReference>
<feature type="compositionally biased region" description="Acidic residues" evidence="1">
    <location>
        <begin position="558"/>
        <end position="568"/>
    </location>
</feature>
<dbReference type="GO" id="GO:0006406">
    <property type="term" value="P:mRNA export from nucleus"/>
    <property type="evidence" value="ECO:0007669"/>
    <property type="project" value="TreeGrafter"/>
</dbReference>
<dbReference type="Proteomes" id="UP000322000">
    <property type="component" value="Chromosome 1"/>
</dbReference>
<dbReference type="Pfam" id="PF11957">
    <property type="entry name" value="efThoc1"/>
    <property type="match status" value="1"/>
</dbReference>
<dbReference type="PROSITE" id="PS50017">
    <property type="entry name" value="DEATH_DOMAIN"/>
    <property type="match status" value="1"/>
</dbReference>
<feature type="region of interest" description="Disordered" evidence="1">
    <location>
        <begin position="387"/>
        <end position="420"/>
    </location>
</feature>
<dbReference type="PANTHER" id="PTHR13265:SF0">
    <property type="entry name" value="HPR1"/>
    <property type="match status" value="1"/>
</dbReference>
<dbReference type="AlphaFoldDB" id="A0A7E5VXS5"/>
<feature type="domain" description="Death" evidence="2">
    <location>
        <begin position="621"/>
        <end position="689"/>
    </location>
</feature>
<dbReference type="GO" id="GO:0007165">
    <property type="term" value="P:signal transduction"/>
    <property type="evidence" value="ECO:0007669"/>
    <property type="project" value="InterPro"/>
</dbReference>
<dbReference type="GO" id="GO:0000445">
    <property type="term" value="C:THO complex part of transcription export complex"/>
    <property type="evidence" value="ECO:0007669"/>
    <property type="project" value="TreeGrafter"/>
</dbReference>
<evidence type="ECO:0000259" key="2">
    <source>
        <dbReference type="PROSITE" id="PS50017"/>
    </source>
</evidence>
<dbReference type="FunCoup" id="A0A7E5VXS5">
    <property type="interactions" value="1657"/>
</dbReference>
<evidence type="ECO:0000313" key="3">
    <source>
        <dbReference type="Proteomes" id="UP000322000"/>
    </source>
</evidence>
<gene>
    <name evidence="4" type="primary">LOC113497534</name>
</gene>
<dbReference type="Pfam" id="PF00531">
    <property type="entry name" value="Death"/>
    <property type="match status" value="1"/>
</dbReference>
<dbReference type="CTD" id="40723"/>
<dbReference type="InParanoid" id="A0A7E5VXS5"/>
<evidence type="ECO:0000256" key="1">
    <source>
        <dbReference type="SAM" id="MobiDB-lite"/>
    </source>
</evidence>
<sequence>MTDKLGFEDLRNKYKDVLSKAFTTNNIELLDSFTKNTNEADRKAAMDQAFRDKLLELLIEDPDTLENFVSFCIESCRRQMVTPTMPVVLLGDIFDALTLNKCEKLFSYVENGVNIWKEELFFVACKNNLLRMCNDLLRRLSRSQNTVFCGRILLFLAKFFPFSERSGLNIVSEFNLENVTEFGGDNSSTLKDALDEEMVVDNNDKNKLNIDYNLYCRFWSLQDFFRNPNNCYNKIQWKTFVAHSGSVLSAFSSYKLESIELQKSKLNLLKSVTAVTSDVEMKDSEANEPHYFAKFLTNQKLLELQLSDSNFRRCVLVQFLILFQYLTSTVKFKMELQELKSDQTDWVKETTALVYKLLGETPPHGKQFAECVKHILKREEHWNSWKNDGCPEFQKPKPPVQTESSDDVKKSRKRRRPVGDIIKEYEGQSKSYMGNNELTKLWNLCPDNLAACRTKERDFMPSLESYLVVSPGAAGAAGGAGAAPARGGGWGWRALRLLARRSPHFFVHTNNPIGRLPDYLTSMVERVTREVAANAAAIANGEQSKTNNDDKPTKQENTEEEITEEQMEADLIKEGDANDIEQVPDSTHAGEEDYDKTSQTRSRVTMISTTQLDALSSKLTDWKKLATKLGYKADEIQFFETENATDATRAKNMLQLWFDDDEDASVENLLYIMEGLKMTEACEALKNVK</sequence>
<feature type="compositionally biased region" description="Basic and acidic residues" evidence="1">
    <location>
        <begin position="588"/>
        <end position="598"/>
    </location>
</feature>
<dbReference type="SUPFAM" id="SSF47986">
    <property type="entry name" value="DEATH domain"/>
    <property type="match status" value="1"/>
</dbReference>
<dbReference type="GeneID" id="113497534"/>